<dbReference type="CDD" id="cd04301">
    <property type="entry name" value="NAT_SF"/>
    <property type="match status" value="1"/>
</dbReference>
<gene>
    <name evidence="4" type="ORF">G3M70_05045</name>
</gene>
<dbReference type="Gene3D" id="3.40.630.30">
    <property type="match status" value="1"/>
</dbReference>
<keyword evidence="1 4" id="KW-0808">Transferase</keyword>
<evidence type="ECO:0000313" key="4">
    <source>
        <dbReference type="EMBL" id="QPJ61288.1"/>
    </source>
</evidence>
<name>A0A7T0BUR7_9BACT</name>
<feature type="domain" description="N-acetyltransferase" evidence="3">
    <location>
        <begin position="1"/>
        <end position="141"/>
    </location>
</feature>
<dbReference type="AlphaFoldDB" id="A0A7T0BUR7"/>
<dbReference type="NCBIfam" id="NF005840">
    <property type="entry name" value="PRK07757.1"/>
    <property type="match status" value="1"/>
</dbReference>
<sequence length="176" mass="19575">MIRKATLPDIDAIHTLLVPRAQAGTVLPRSREDIESNLRDIFVFENEGRVLGTCSLVHMGEKLAEVRSLVVDSEFGRKGIGTALIQACIDDALELGYERIFALTYVVPVFANLGFHVANMSELPYKVWKDCQTCPKKNNCDETAVIRDLVTVKVEDLPEVLRDPDSDPAISIEDFS</sequence>
<evidence type="ECO:0000259" key="3">
    <source>
        <dbReference type="PROSITE" id="PS51186"/>
    </source>
</evidence>
<dbReference type="InterPro" id="IPR000182">
    <property type="entry name" value="GNAT_dom"/>
</dbReference>
<proteinExistence type="predicted"/>
<dbReference type="InterPro" id="IPR010167">
    <property type="entry name" value="NH2A_AcTrfase"/>
</dbReference>
<evidence type="ECO:0000256" key="2">
    <source>
        <dbReference type="ARBA" id="ARBA00023315"/>
    </source>
</evidence>
<dbReference type="KEGG" id="nli:G3M70_05045"/>
<dbReference type="PROSITE" id="PS51186">
    <property type="entry name" value="GNAT"/>
    <property type="match status" value="1"/>
</dbReference>
<accession>A0A7T0BUR7</accession>
<protein>
    <submittedName>
        <fullName evidence="4">N-acetyltransferase</fullName>
    </submittedName>
</protein>
<organism evidence="4 5">
    <name type="scientific">Candidatus Nitronauta litoralis</name>
    <dbReference type="NCBI Taxonomy" id="2705533"/>
    <lineage>
        <taxon>Bacteria</taxon>
        <taxon>Pseudomonadati</taxon>
        <taxon>Nitrospinota/Tectimicrobiota group</taxon>
        <taxon>Nitrospinota</taxon>
        <taxon>Nitrospinia</taxon>
        <taxon>Nitrospinales</taxon>
        <taxon>Nitrospinaceae</taxon>
        <taxon>Candidatus Nitronauta</taxon>
    </lineage>
</organism>
<dbReference type="GO" id="GO:0006526">
    <property type="term" value="P:L-arginine biosynthetic process"/>
    <property type="evidence" value="ECO:0007669"/>
    <property type="project" value="InterPro"/>
</dbReference>
<reference evidence="4 5" key="1">
    <citation type="submission" date="2020-02" db="EMBL/GenBank/DDBJ databases">
        <title>Genomic and physiological characterization of two novel Nitrospinaceae genera.</title>
        <authorList>
            <person name="Mueller A.J."/>
            <person name="Jung M.-Y."/>
            <person name="Strachan C.R."/>
            <person name="Herbold C.W."/>
            <person name="Kirkegaard R.H."/>
            <person name="Daims H."/>
        </authorList>
    </citation>
    <scope>NUCLEOTIDE SEQUENCE [LARGE SCALE GENOMIC DNA]</scope>
    <source>
        <strain evidence="4">EB</strain>
    </source>
</reference>
<dbReference type="GO" id="GO:0004042">
    <property type="term" value="F:L-glutamate N-acetyltransferase activity"/>
    <property type="evidence" value="ECO:0007669"/>
    <property type="project" value="InterPro"/>
</dbReference>
<evidence type="ECO:0000313" key="5">
    <source>
        <dbReference type="Proteomes" id="UP000594688"/>
    </source>
</evidence>
<dbReference type="PANTHER" id="PTHR30602:SF12">
    <property type="entry name" value="AMINO-ACID ACETYLTRANSFERASE NAGS1, CHLOROPLASTIC-RELATED"/>
    <property type="match status" value="1"/>
</dbReference>
<dbReference type="InterPro" id="IPR016181">
    <property type="entry name" value="Acyl_CoA_acyltransferase"/>
</dbReference>
<dbReference type="Pfam" id="PF00583">
    <property type="entry name" value="Acetyltransf_1"/>
    <property type="match status" value="1"/>
</dbReference>
<evidence type="ECO:0000256" key="1">
    <source>
        <dbReference type="ARBA" id="ARBA00022679"/>
    </source>
</evidence>
<dbReference type="Proteomes" id="UP000594688">
    <property type="component" value="Chromosome"/>
</dbReference>
<dbReference type="GO" id="GO:0005737">
    <property type="term" value="C:cytoplasm"/>
    <property type="evidence" value="ECO:0007669"/>
    <property type="project" value="InterPro"/>
</dbReference>
<dbReference type="EMBL" id="CP048685">
    <property type="protein sequence ID" value="QPJ61288.1"/>
    <property type="molecule type" value="Genomic_DNA"/>
</dbReference>
<dbReference type="SUPFAM" id="SSF55729">
    <property type="entry name" value="Acyl-CoA N-acyltransferases (Nat)"/>
    <property type="match status" value="1"/>
</dbReference>
<dbReference type="PANTHER" id="PTHR30602">
    <property type="entry name" value="AMINO-ACID ACETYLTRANSFERASE"/>
    <property type="match status" value="1"/>
</dbReference>
<keyword evidence="2" id="KW-0012">Acyltransferase</keyword>